<organism evidence="1 2">
    <name type="scientific">Methylophaga frappieri (strain ATCC BAA-2434 / DSM 25690 / JAM7)</name>
    <dbReference type="NCBI Taxonomy" id="754477"/>
    <lineage>
        <taxon>Bacteria</taxon>
        <taxon>Pseudomonadati</taxon>
        <taxon>Pseudomonadota</taxon>
        <taxon>Gammaproteobacteria</taxon>
        <taxon>Thiotrichales</taxon>
        <taxon>Piscirickettsiaceae</taxon>
        <taxon>Methylophaga</taxon>
    </lineage>
</organism>
<dbReference type="HOGENOM" id="CLU_3185679_0_0_6"/>
<dbReference type="KEGG" id="mec:Q7C_1150"/>
<sequence length="46" mass="5107">MIGINNQLSSNKNSTKKMLKTISAPNKIQAKKRLMPLEPAGLVKRD</sequence>
<protein>
    <submittedName>
        <fullName evidence="1">Uncharacterized protein</fullName>
    </submittedName>
</protein>
<proteinExistence type="predicted"/>
<dbReference type="EMBL" id="CP003380">
    <property type="protein sequence ID" value="AFJ02305.1"/>
    <property type="molecule type" value="Genomic_DNA"/>
</dbReference>
<evidence type="ECO:0000313" key="1">
    <source>
        <dbReference type="EMBL" id="AFJ02305.1"/>
    </source>
</evidence>
<accession>I1YHB2</accession>
<reference evidence="1 2" key="1">
    <citation type="journal article" date="2012" name="J. Bacteriol.">
        <title>Complete genome sequences of Methylophaga sp. strain JAM1 and Methylophaga sp. strain JAM7.</title>
        <authorList>
            <person name="Villeneuve C."/>
            <person name="Martineau C."/>
            <person name="Mauffrey F."/>
            <person name="Villemur R."/>
        </authorList>
    </citation>
    <scope>NUCLEOTIDE SEQUENCE [LARGE SCALE GENOMIC DNA]</scope>
    <source>
        <strain evidence="1 2">JAM7</strain>
    </source>
</reference>
<dbReference type="PATRIC" id="fig|754477.3.peg.1129"/>
<dbReference type="AlphaFoldDB" id="I1YHB2"/>
<dbReference type="Proteomes" id="UP000009145">
    <property type="component" value="Chromosome"/>
</dbReference>
<gene>
    <name evidence="1" type="ordered locus">Q7C_1150</name>
</gene>
<evidence type="ECO:0000313" key="2">
    <source>
        <dbReference type="Proteomes" id="UP000009145"/>
    </source>
</evidence>
<name>I1YHB2_METFJ</name>
<keyword evidence="2" id="KW-1185">Reference proteome</keyword>